<accession>A0A2B4R482</accession>
<feature type="region of interest" description="Disordered" evidence="2">
    <location>
        <begin position="1"/>
        <end position="47"/>
    </location>
</feature>
<evidence type="ECO:0000256" key="1">
    <source>
        <dbReference type="SAM" id="Coils"/>
    </source>
</evidence>
<evidence type="ECO:0000313" key="4">
    <source>
        <dbReference type="Proteomes" id="UP000225706"/>
    </source>
</evidence>
<organism evidence="3 4">
    <name type="scientific">Stylophora pistillata</name>
    <name type="common">Smooth cauliflower coral</name>
    <dbReference type="NCBI Taxonomy" id="50429"/>
    <lineage>
        <taxon>Eukaryota</taxon>
        <taxon>Metazoa</taxon>
        <taxon>Cnidaria</taxon>
        <taxon>Anthozoa</taxon>
        <taxon>Hexacorallia</taxon>
        <taxon>Scleractinia</taxon>
        <taxon>Astrocoeniina</taxon>
        <taxon>Pocilloporidae</taxon>
        <taxon>Stylophora</taxon>
    </lineage>
</organism>
<feature type="region of interest" description="Disordered" evidence="2">
    <location>
        <begin position="214"/>
        <end position="237"/>
    </location>
</feature>
<proteinExistence type="predicted"/>
<comment type="caution">
    <text evidence="3">The sequence shown here is derived from an EMBL/GenBank/DDBJ whole genome shotgun (WGS) entry which is preliminary data.</text>
</comment>
<protein>
    <submittedName>
        <fullName evidence="3">Uncharacterized protein</fullName>
    </submittedName>
</protein>
<keyword evidence="4" id="KW-1185">Reference proteome</keyword>
<reference evidence="4" key="1">
    <citation type="journal article" date="2017" name="bioRxiv">
        <title>Comparative analysis of the genomes of Stylophora pistillata and Acropora digitifera provides evidence for extensive differences between species of corals.</title>
        <authorList>
            <person name="Voolstra C.R."/>
            <person name="Li Y."/>
            <person name="Liew Y.J."/>
            <person name="Baumgarten S."/>
            <person name="Zoccola D."/>
            <person name="Flot J.-F."/>
            <person name="Tambutte S."/>
            <person name="Allemand D."/>
            <person name="Aranda M."/>
        </authorList>
    </citation>
    <scope>NUCLEOTIDE SEQUENCE [LARGE SCALE GENOMIC DNA]</scope>
</reference>
<evidence type="ECO:0000256" key="2">
    <source>
        <dbReference type="SAM" id="MobiDB-lite"/>
    </source>
</evidence>
<feature type="region of interest" description="Disordered" evidence="2">
    <location>
        <begin position="130"/>
        <end position="187"/>
    </location>
</feature>
<feature type="compositionally biased region" description="Low complexity" evidence="2">
    <location>
        <begin position="333"/>
        <end position="343"/>
    </location>
</feature>
<keyword evidence="1" id="KW-0175">Coiled coil</keyword>
<sequence length="528" mass="59544">MLRRLFSFRRTKQEDDENVKSQKENVDPNSQLQESSPPFMEANQPMSSILKSTSDIRVIGESSEDEGIDAHVADSVGKLEDRAEERNLVKKNEICELCLVLESSTLSDTERCNGETKDCESIKDEVSLLDESERCDSSTSAEDKDESGIEQDFEPAIANQTLSTNTKQSTTELKPDPANLNETADSSRMTLNPINLKSHLIRNDRIKTLNRNSQRVPDKMKQRKSSCNSSPEKFPSFVSPKAVQRQLLSQRVQYSRGFSIKSTPRQVRQSKVPELFGDIVIKDQRSATSKHPSPLRKGILKYPSNSKSSAAGVRYAPAIPKKNKALSQKGKKMSMSSDSGLSDNEGSSGDEQKRIPVKKIFSNQQALRKRIDDLNGMLKTMEQQRSELQAVLQIVKDWTEDLRAVNRTNLGVPYIRAIKQLLETKEKWIDFVLAKRKNWQPGKTPSLCSIYFRGEDFQFRLDSKMRRCSKTDEVGICVNPLIHAGTEVEEPPSQREKRMLLRSAKARLKSLDAEAQTSVSPDCMLLTP</sequence>
<evidence type="ECO:0000313" key="3">
    <source>
        <dbReference type="EMBL" id="PFX11603.1"/>
    </source>
</evidence>
<dbReference type="OrthoDB" id="5981556at2759"/>
<feature type="compositionally biased region" description="Basic residues" evidence="2">
    <location>
        <begin position="321"/>
        <end position="332"/>
    </location>
</feature>
<feature type="compositionally biased region" description="Basic residues" evidence="2">
    <location>
        <begin position="1"/>
        <end position="10"/>
    </location>
</feature>
<feature type="region of interest" description="Disordered" evidence="2">
    <location>
        <begin position="285"/>
        <end position="356"/>
    </location>
</feature>
<feature type="compositionally biased region" description="Polar residues" evidence="2">
    <location>
        <begin position="27"/>
        <end position="36"/>
    </location>
</feature>
<dbReference type="AlphaFoldDB" id="A0A2B4R482"/>
<name>A0A2B4R482_STYPI</name>
<dbReference type="EMBL" id="LSMT01002143">
    <property type="protein sequence ID" value="PFX11603.1"/>
    <property type="molecule type" value="Genomic_DNA"/>
</dbReference>
<feature type="coiled-coil region" evidence="1">
    <location>
        <begin position="364"/>
        <end position="391"/>
    </location>
</feature>
<feature type="compositionally biased region" description="Polar residues" evidence="2">
    <location>
        <begin position="158"/>
        <end position="172"/>
    </location>
</feature>
<feature type="compositionally biased region" description="Acidic residues" evidence="2">
    <location>
        <begin position="143"/>
        <end position="153"/>
    </location>
</feature>
<gene>
    <name evidence="3" type="ORF">AWC38_SpisGene24593</name>
</gene>
<dbReference type="Proteomes" id="UP000225706">
    <property type="component" value="Unassembled WGS sequence"/>
</dbReference>